<name>A0A5E4QET4_9NEOP</name>
<dbReference type="AlphaFoldDB" id="A0A5E4QET4"/>
<evidence type="ECO:0000313" key="2">
    <source>
        <dbReference type="EMBL" id="VVC96799.1"/>
    </source>
</evidence>
<protein>
    <submittedName>
        <fullName evidence="2">Uncharacterized protein</fullName>
    </submittedName>
</protein>
<evidence type="ECO:0000256" key="1">
    <source>
        <dbReference type="SAM" id="MobiDB-lite"/>
    </source>
</evidence>
<evidence type="ECO:0000313" key="3">
    <source>
        <dbReference type="Proteomes" id="UP000324832"/>
    </source>
</evidence>
<reference evidence="2 3" key="1">
    <citation type="submission" date="2017-07" db="EMBL/GenBank/DDBJ databases">
        <authorList>
            <person name="Talla V."/>
            <person name="Backstrom N."/>
        </authorList>
    </citation>
    <scope>NUCLEOTIDE SEQUENCE [LARGE SCALE GENOMIC DNA]</scope>
</reference>
<dbReference type="Proteomes" id="UP000324832">
    <property type="component" value="Unassembled WGS sequence"/>
</dbReference>
<gene>
    <name evidence="2" type="ORF">LSINAPIS_LOCUS8216</name>
</gene>
<feature type="region of interest" description="Disordered" evidence="1">
    <location>
        <begin position="554"/>
        <end position="587"/>
    </location>
</feature>
<organism evidence="2 3">
    <name type="scientific">Leptidea sinapis</name>
    <dbReference type="NCBI Taxonomy" id="189913"/>
    <lineage>
        <taxon>Eukaryota</taxon>
        <taxon>Metazoa</taxon>
        <taxon>Ecdysozoa</taxon>
        <taxon>Arthropoda</taxon>
        <taxon>Hexapoda</taxon>
        <taxon>Insecta</taxon>
        <taxon>Pterygota</taxon>
        <taxon>Neoptera</taxon>
        <taxon>Endopterygota</taxon>
        <taxon>Lepidoptera</taxon>
        <taxon>Glossata</taxon>
        <taxon>Ditrysia</taxon>
        <taxon>Papilionoidea</taxon>
        <taxon>Pieridae</taxon>
        <taxon>Dismorphiinae</taxon>
        <taxon>Leptidea</taxon>
    </lineage>
</organism>
<accession>A0A5E4QET4</accession>
<proteinExistence type="predicted"/>
<keyword evidence="3" id="KW-1185">Reference proteome</keyword>
<feature type="region of interest" description="Disordered" evidence="1">
    <location>
        <begin position="896"/>
        <end position="924"/>
    </location>
</feature>
<dbReference type="EMBL" id="FZQP02002890">
    <property type="protein sequence ID" value="VVC96799.1"/>
    <property type="molecule type" value="Genomic_DNA"/>
</dbReference>
<sequence length="924" mass="104837">MFQSPGNNLEIVGLPQTSSESPVDLVLKIAEYAGVVLNRGGIDFAHRVQPQKAIAGRPKPIVAKLADQAVSVQSQVVCKETIIIKASDESKQDILVDALRNFTTANKILKDLIQNYEHLQRIYKSKEEEEDSKKGGKSDTVHNMFKAIFSSGEGEKPRSKKKLQKYDKMRVTQMYLSDIESVEKSVDVESKSDDTSATETSDVIIGAINKIHKETKDSIKKSIENTPAQNKMKKFKKKGKESRDNTVTTVKTRFSIQDDRNKQYTTKHHVGPHFRNNHKSIKRLVYAEIFSPDKMWHEVVNKPVNLQVFNDGGINLRTIKRTNTDNLESEEAEDMVPDDEILMKEQIKGKILRDAYGDACVTVAVQKCYKALKLVSKSVCRFRKCKSGLKNSFMEFSKTGCIREFNSGNGIANSITIAKNIERAIQRMKNARVRITLVTMTGVRVGVTAKVVCKESVIIKASDENKQDILVDVLKNFTTANKILKDLIRNYEHLQRIYKSKEEEEDIKKGLKSDKNMFKAIFSSGEDNKPSSEKILQNDKMRVTQMILSDIGSVEQSTDIESKSDDTSATETSDVEIGASKKNQKENKYSVKNNIKNTPAQNKMKKITKKEKDSRDNNMVTTVKTRFSIQGDRNKIYTTKHHVGPHFRNNHNSIKRLVYAEIFSPDKMWHEVVNKPVNLQVYNDGEINFRTIKRTKTDNLEGEETGEMGSDDEILKTEQITTKILRDAYGEACIKVAVRKCYKALKLVNKYVCHIRRKCKSGLKSSFKEFSKTGCIREFGSADGIANNTVVAKNIGRAKQRTNDMSNYLKVCLPALRYSNEVSEISNLQNEANNVRSINILRDRFEKACRQLSRKKCVNACRYSIDQACKVHECRNIKKTFIKECKRECKRAYSIGDNDRSQSRIESGSESESDSDESNSGSDY</sequence>